<organism evidence="3 4">
    <name type="scientific">Devosia litorisediminis</name>
    <dbReference type="NCBI Taxonomy" id="2829817"/>
    <lineage>
        <taxon>Bacteria</taxon>
        <taxon>Pseudomonadati</taxon>
        <taxon>Pseudomonadota</taxon>
        <taxon>Alphaproteobacteria</taxon>
        <taxon>Hyphomicrobiales</taxon>
        <taxon>Devosiaceae</taxon>
        <taxon>Devosia</taxon>
    </lineage>
</organism>
<proteinExistence type="predicted"/>
<keyword evidence="2" id="KW-0472">Membrane</keyword>
<evidence type="ECO:0000313" key="3">
    <source>
        <dbReference type="EMBL" id="MBS3848639.1"/>
    </source>
</evidence>
<dbReference type="PANTHER" id="PTHR34980:SF2">
    <property type="entry name" value="INNER MEMBRANE PROTEIN YHAH-RELATED"/>
    <property type="match status" value="1"/>
</dbReference>
<sequence>MGSYLDGMLRYFEFWGRSSRAQYFLFFLFQLLLVCAGMAIDYKMHGGFGRSLTQMPYTLFMVLIHILPAVTVQVRRLHDIGKSGAWFLLSFVPLGSLVLLYWAFQPSDGQQDYAENNAARPRQRTRSTIPAGVRMGNSGRLSNGGPDLNEGRFI</sequence>
<dbReference type="EMBL" id="JAGXTP010000001">
    <property type="protein sequence ID" value="MBS3848639.1"/>
    <property type="molecule type" value="Genomic_DNA"/>
</dbReference>
<keyword evidence="2" id="KW-1133">Transmembrane helix</keyword>
<dbReference type="Pfam" id="PF05656">
    <property type="entry name" value="DUF805"/>
    <property type="match status" value="1"/>
</dbReference>
<feature type="transmembrane region" description="Helical" evidence="2">
    <location>
        <begin position="54"/>
        <end position="72"/>
    </location>
</feature>
<evidence type="ECO:0000256" key="1">
    <source>
        <dbReference type="SAM" id="MobiDB-lite"/>
    </source>
</evidence>
<accession>A0A942EA38</accession>
<evidence type="ECO:0000256" key="2">
    <source>
        <dbReference type="SAM" id="Phobius"/>
    </source>
</evidence>
<dbReference type="InterPro" id="IPR008523">
    <property type="entry name" value="DUF805"/>
</dbReference>
<feature type="transmembrane region" description="Helical" evidence="2">
    <location>
        <begin position="21"/>
        <end position="42"/>
    </location>
</feature>
<feature type="region of interest" description="Disordered" evidence="1">
    <location>
        <begin position="113"/>
        <end position="154"/>
    </location>
</feature>
<dbReference type="PANTHER" id="PTHR34980">
    <property type="entry name" value="INNER MEMBRANE PROTEIN-RELATED-RELATED"/>
    <property type="match status" value="1"/>
</dbReference>
<dbReference type="Proteomes" id="UP000678281">
    <property type="component" value="Unassembled WGS sequence"/>
</dbReference>
<dbReference type="GO" id="GO:0005886">
    <property type="term" value="C:plasma membrane"/>
    <property type="evidence" value="ECO:0007669"/>
    <property type="project" value="TreeGrafter"/>
</dbReference>
<protein>
    <submittedName>
        <fullName evidence="3">DUF805 domain-containing protein</fullName>
    </submittedName>
</protein>
<feature type="transmembrane region" description="Helical" evidence="2">
    <location>
        <begin position="84"/>
        <end position="104"/>
    </location>
</feature>
<keyword evidence="2" id="KW-0812">Transmembrane</keyword>
<comment type="caution">
    <text evidence="3">The sequence shown here is derived from an EMBL/GenBank/DDBJ whole genome shotgun (WGS) entry which is preliminary data.</text>
</comment>
<reference evidence="3" key="1">
    <citation type="submission" date="2021-04" db="EMBL/GenBank/DDBJ databases">
        <title>Devosia litorisediminis sp. nov., isolated from a sand dune.</title>
        <authorList>
            <person name="Park S."/>
            <person name="Yoon J.-H."/>
        </authorList>
    </citation>
    <scope>NUCLEOTIDE SEQUENCE</scope>
    <source>
        <strain evidence="3">BSSL-BM10</strain>
    </source>
</reference>
<gene>
    <name evidence="3" type="ORF">KD146_08015</name>
</gene>
<name>A0A942EA38_9HYPH</name>
<dbReference type="AlphaFoldDB" id="A0A942EA38"/>
<evidence type="ECO:0000313" key="4">
    <source>
        <dbReference type="Proteomes" id="UP000678281"/>
    </source>
</evidence>
<dbReference type="RefSeq" id="WP_212658172.1">
    <property type="nucleotide sequence ID" value="NZ_JAGXTP010000001.1"/>
</dbReference>
<keyword evidence="4" id="KW-1185">Reference proteome</keyword>